<sequence>MQQLEKIDYLKLREAAHVIEADQYGDKVLQLTDGSFLKLFRRKRLLTSAAFYPYAQRFADNASQLQRRHIQTPTIIEVYRVAAIERDIVHYSPLPGQTIRQLFNNDEPEKLKTELGRFVALLHEQGVYFRSLHLGNIVQTPAYELGLIDIADLRCQSRSLSQRLRLRNFNHLLRYENDRAWLMTDDGRAFFNAYLAHSSIVFTRKTLRHQLNLPREFFQ</sequence>
<keyword evidence="4" id="KW-1185">Reference proteome</keyword>
<gene>
    <name evidence="1" type="ORF">IRZ65_02875</name>
    <name evidence="2" type="ORF">NCTC11842_00860</name>
</gene>
<dbReference type="Pfam" id="PF06293">
    <property type="entry name" value="Kdo"/>
    <property type="match status" value="1"/>
</dbReference>
<organism evidence="2 3">
    <name type="scientific">Pseudomonas luteola</name>
    <dbReference type="NCBI Taxonomy" id="47886"/>
    <lineage>
        <taxon>Bacteria</taxon>
        <taxon>Pseudomonadati</taxon>
        <taxon>Pseudomonadota</taxon>
        <taxon>Gammaproteobacteria</taxon>
        <taxon>Pseudomonadales</taxon>
        <taxon>Pseudomonadaceae</taxon>
        <taxon>Pseudomonas</taxon>
    </lineage>
</organism>
<dbReference type="Proteomes" id="UP000626180">
    <property type="component" value="Unassembled WGS sequence"/>
</dbReference>
<name>A0A2X2C6F8_PSELU</name>
<evidence type="ECO:0000313" key="4">
    <source>
        <dbReference type="Proteomes" id="UP000626180"/>
    </source>
</evidence>
<reference evidence="2 3" key="1">
    <citation type="submission" date="2018-06" db="EMBL/GenBank/DDBJ databases">
        <authorList>
            <consortium name="Pathogen Informatics"/>
            <person name="Doyle S."/>
        </authorList>
    </citation>
    <scope>NUCLEOTIDE SEQUENCE [LARGE SCALE GENOMIC DNA]</scope>
    <source>
        <strain evidence="2 3">NCTC11842</strain>
    </source>
</reference>
<reference evidence="1 4" key="2">
    <citation type="submission" date="2020-10" db="EMBL/GenBank/DDBJ databases">
        <title>Genome sequences of Pseudomonas isolates.</title>
        <authorList>
            <person name="Wessels L."/>
            <person name="Reich F."/>
            <person name="Hammerl J."/>
        </authorList>
    </citation>
    <scope>NUCLEOTIDE SEQUENCE [LARGE SCALE GENOMIC DNA]</scope>
    <source>
        <strain evidence="1 4">20-MO00624-0</strain>
    </source>
</reference>
<evidence type="ECO:0000313" key="2">
    <source>
        <dbReference type="EMBL" id="SPZ02828.1"/>
    </source>
</evidence>
<dbReference type="SUPFAM" id="SSF56112">
    <property type="entry name" value="Protein kinase-like (PK-like)"/>
    <property type="match status" value="1"/>
</dbReference>
<dbReference type="EMBL" id="JADMCD010000001">
    <property type="protein sequence ID" value="MBF8639627.1"/>
    <property type="molecule type" value="Genomic_DNA"/>
</dbReference>
<dbReference type="AlphaFoldDB" id="A0A2X2C6F8"/>
<evidence type="ECO:0000313" key="3">
    <source>
        <dbReference type="Proteomes" id="UP000250443"/>
    </source>
</evidence>
<dbReference type="RefSeq" id="WP_010797065.1">
    <property type="nucleotide sequence ID" value="NZ_FQYS01000002.1"/>
</dbReference>
<dbReference type="EMBL" id="UAUF01000008">
    <property type="protein sequence ID" value="SPZ02828.1"/>
    <property type="molecule type" value="Genomic_DNA"/>
</dbReference>
<evidence type="ECO:0000313" key="1">
    <source>
        <dbReference type="EMBL" id="MBF8639627.1"/>
    </source>
</evidence>
<protein>
    <submittedName>
        <fullName evidence="2">Toluene tolerance protein</fullName>
    </submittedName>
</protein>
<proteinExistence type="predicted"/>
<dbReference type="InterPro" id="IPR011009">
    <property type="entry name" value="Kinase-like_dom_sf"/>
</dbReference>
<dbReference type="Proteomes" id="UP000250443">
    <property type="component" value="Unassembled WGS sequence"/>
</dbReference>
<accession>A0A2X2C6F8</accession>